<reference evidence="4" key="1">
    <citation type="submission" date="2023-01" db="EMBL/GenBank/DDBJ databases">
        <title>Colletotrichum chrysophilum M932 genome sequence.</title>
        <authorList>
            <person name="Baroncelli R."/>
        </authorList>
    </citation>
    <scope>NUCLEOTIDE SEQUENCE</scope>
    <source>
        <strain evidence="4">M932</strain>
    </source>
</reference>
<evidence type="ECO:0008006" key="6">
    <source>
        <dbReference type="Google" id="ProtNLM"/>
    </source>
</evidence>
<keyword evidence="2" id="KW-0812">Transmembrane</keyword>
<gene>
    <name evidence="4" type="ORF">CCHR01_01497</name>
</gene>
<dbReference type="EMBL" id="JAQOWY010000016">
    <property type="protein sequence ID" value="KAK1855793.1"/>
    <property type="molecule type" value="Genomic_DNA"/>
</dbReference>
<keyword evidence="3" id="KW-0732">Signal</keyword>
<sequence>MLASAQSFVVLLFCSFASCIGLEFIRFTCLAGGAETNKFPPGMGMAPLNTPRLDIFLVFLSLFLLTLLWGDECKCMLGADGFATRDGEQVIKGIFASQATAIMLRREGGFLALDAIFFNAPAVQMRPQPRHQRGVAQLLGRGQEDQYDY</sequence>
<accession>A0AAD9AXE2</accession>
<keyword evidence="2" id="KW-1133">Transmembrane helix</keyword>
<feature type="region of interest" description="Disordered" evidence="1">
    <location>
        <begin position="128"/>
        <end position="149"/>
    </location>
</feature>
<evidence type="ECO:0000313" key="4">
    <source>
        <dbReference type="EMBL" id="KAK1855793.1"/>
    </source>
</evidence>
<comment type="caution">
    <text evidence="4">The sequence shown here is derived from an EMBL/GenBank/DDBJ whole genome shotgun (WGS) entry which is preliminary data.</text>
</comment>
<keyword evidence="2" id="KW-0472">Membrane</keyword>
<evidence type="ECO:0000256" key="3">
    <source>
        <dbReference type="SAM" id="SignalP"/>
    </source>
</evidence>
<evidence type="ECO:0000256" key="1">
    <source>
        <dbReference type="SAM" id="MobiDB-lite"/>
    </source>
</evidence>
<feature type="chain" id="PRO_5044498745" description="Secreted protein" evidence="3">
    <location>
        <begin position="22"/>
        <end position="149"/>
    </location>
</feature>
<feature type="signal peptide" evidence="3">
    <location>
        <begin position="1"/>
        <end position="21"/>
    </location>
</feature>
<evidence type="ECO:0000256" key="2">
    <source>
        <dbReference type="SAM" id="Phobius"/>
    </source>
</evidence>
<feature type="transmembrane region" description="Helical" evidence="2">
    <location>
        <begin position="53"/>
        <end position="70"/>
    </location>
</feature>
<keyword evidence="5" id="KW-1185">Reference proteome</keyword>
<name>A0AAD9AXE2_9PEZI</name>
<evidence type="ECO:0000313" key="5">
    <source>
        <dbReference type="Proteomes" id="UP001243330"/>
    </source>
</evidence>
<proteinExistence type="predicted"/>
<dbReference type="AlphaFoldDB" id="A0AAD9AXE2"/>
<dbReference type="Proteomes" id="UP001243330">
    <property type="component" value="Unassembled WGS sequence"/>
</dbReference>
<organism evidence="4 5">
    <name type="scientific">Colletotrichum chrysophilum</name>
    <dbReference type="NCBI Taxonomy" id="1836956"/>
    <lineage>
        <taxon>Eukaryota</taxon>
        <taxon>Fungi</taxon>
        <taxon>Dikarya</taxon>
        <taxon>Ascomycota</taxon>
        <taxon>Pezizomycotina</taxon>
        <taxon>Sordariomycetes</taxon>
        <taxon>Hypocreomycetidae</taxon>
        <taxon>Glomerellales</taxon>
        <taxon>Glomerellaceae</taxon>
        <taxon>Colletotrichum</taxon>
        <taxon>Colletotrichum gloeosporioides species complex</taxon>
    </lineage>
</organism>
<protein>
    <recommendedName>
        <fullName evidence="6">Secreted protein</fullName>
    </recommendedName>
</protein>